<protein>
    <submittedName>
        <fullName evidence="1">Uncharacterized protein</fullName>
    </submittedName>
</protein>
<dbReference type="EMBL" id="JASCZI010242178">
    <property type="protein sequence ID" value="MED6210000.1"/>
    <property type="molecule type" value="Genomic_DNA"/>
</dbReference>
<accession>A0ABU6YJA9</accession>
<name>A0ABU6YJA9_9FABA</name>
<reference evidence="1 2" key="1">
    <citation type="journal article" date="2023" name="Plants (Basel)">
        <title>Bridging the Gap: Combining Genomics and Transcriptomics Approaches to Understand Stylosanthes scabra, an Orphan Legume from the Brazilian Caatinga.</title>
        <authorList>
            <person name="Ferreira-Neto J.R.C."/>
            <person name="da Silva M.D."/>
            <person name="Binneck E."/>
            <person name="de Melo N.F."/>
            <person name="da Silva R.H."/>
            <person name="de Melo A.L.T.M."/>
            <person name="Pandolfi V."/>
            <person name="Bustamante F.O."/>
            <person name="Brasileiro-Vidal A.C."/>
            <person name="Benko-Iseppon A.M."/>
        </authorList>
    </citation>
    <scope>NUCLEOTIDE SEQUENCE [LARGE SCALE GENOMIC DNA]</scope>
    <source>
        <tissue evidence="1">Leaves</tissue>
    </source>
</reference>
<sequence length="63" mass="6841">MRPSLNLIWLNKKLRIYEEHCGGPGEAIKKINTTSSGAGRRQTVLLTNCGATSGWRFPDGAAP</sequence>
<proteinExistence type="predicted"/>
<comment type="caution">
    <text evidence="1">The sequence shown here is derived from an EMBL/GenBank/DDBJ whole genome shotgun (WGS) entry which is preliminary data.</text>
</comment>
<organism evidence="1 2">
    <name type="scientific">Stylosanthes scabra</name>
    <dbReference type="NCBI Taxonomy" id="79078"/>
    <lineage>
        <taxon>Eukaryota</taxon>
        <taxon>Viridiplantae</taxon>
        <taxon>Streptophyta</taxon>
        <taxon>Embryophyta</taxon>
        <taxon>Tracheophyta</taxon>
        <taxon>Spermatophyta</taxon>
        <taxon>Magnoliopsida</taxon>
        <taxon>eudicotyledons</taxon>
        <taxon>Gunneridae</taxon>
        <taxon>Pentapetalae</taxon>
        <taxon>rosids</taxon>
        <taxon>fabids</taxon>
        <taxon>Fabales</taxon>
        <taxon>Fabaceae</taxon>
        <taxon>Papilionoideae</taxon>
        <taxon>50 kb inversion clade</taxon>
        <taxon>dalbergioids sensu lato</taxon>
        <taxon>Dalbergieae</taxon>
        <taxon>Pterocarpus clade</taxon>
        <taxon>Stylosanthes</taxon>
    </lineage>
</organism>
<dbReference type="Proteomes" id="UP001341840">
    <property type="component" value="Unassembled WGS sequence"/>
</dbReference>
<keyword evidence="2" id="KW-1185">Reference proteome</keyword>
<evidence type="ECO:0000313" key="1">
    <source>
        <dbReference type="EMBL" id="MED6210000.1"/>
    </source>
</evidence>
<gene>
    <name evidence="1" type="ORF">PIB30_059941</name>
</gene>
<evidence type="ECO:0000313" key="2">
    <source>
        <dbReference type="Proteomes" id="UP001341840"/>
    </source>
</evidence>